<gene>
    <name evidence="2" type="ORF">S01H1_27076</name>
</gene>
<feature type="transmembrane region" description="Helical" evidence="1">
    <location>
        <begin position="58"/>
        <end position="77"/>
    </location>
</feature>
<organism evidence="2">
    <name type="scientific">marine sediment metagenome</name>
    <dbReference type="NCBI Taxonomy" id="412755"/>
    <lineage>
        <taxon>unclassified sequences</taxon>
        <taxon>metagenomes</taxon>
        <taxon>ecological metagenomes</taxon>
    </lineage>
</organism>
<evidence type="ECO:0000256" key="1">
    <source>
        <dbReference type="SAM" id="Phobius"/>
    </source>
</evidence>
<keyword evidence="1" id="KW-0812">Transmembrane</keyword>
<protein>
    <recommendedName>
        <fullName evidence="3">SMODS and SLOG-associating 2TM effector domain-containing protein</fullName>
    </recommendedName>
</protein>
<sequence length="156" mass="18435">MQLRTAIRNSMLTADLNVRYWGYISRRYYKTAMTMKIFLVIMASGTVASWGIWQEIELLWKILSGIAAILSIILPILRTEEKIDKTSFLKGKWIEVKNDYEFLWDTKENKNLNGLTQEYKRIRDKETKVSKKEKNLPYRSMLIAKCYKEVLKSRGL</sequence>
<reference evidence="2" key="1">
    <citation type="journal article" date="2014" name="Front. Microbiol.">
        <title>High frequency of phylogenetically diverse reductive dehalogenase-homologous genes in deep subseafloor sedimentary metagenomes.</title>
        <authorList>
            <person name="Kawai M."/>
            <person name="Futagami T."/>
            <person name="Toyoda A."/>
            <person name="Takaki Y."/>
            <person name="Nishi S."/>
            <person name="Hori S."/>
            <person name="Arai W."/>
            <person name="Tsubouchi T."/>
            <person name="Morono Y."/>
            <person name="Uchiyama I."/>
            <person name="Ito T."/>
            <person name="Fujiyama A."/>
            <person name="Inagaki F."/>
            <person name="Takami H."/>
        </authorList>
    </citation>
    <scope>NUCLEOTIDE SEQUENCE</scope>
    <source>
        <strain evidence="2">Expedition CK06-06</strain>
    </source>
</reference>
<evidence type="ECO:0000313" key="2">
    <source>
        <dbReference type="EMBL" id="GAF87360.1"/>
    </source>
</evidence>
<proteinExistence type="predicted"/>
<name>X0UFR7_9ZZZZ</name>
<feature type="transmembrane region" description="Helical" evidence="1">
    <location>
        <begin position="33"/>
        <end position="52"/>
    </location>
</feature>
<comment type="caution">
    <text evidence="2">The sequence shown here is derived from an EMBL/GenBank/DDBJ whole genome shotgun (WGS) entry which is preliminary data.</text>
</comment>
<evidence type="ECO:0008006" key="3">
    <source>
        <dbReference type="Google" id="ProtNLM"/>
    </source>
</evidence>
<accession>X0UFR7</accession>
<dbReference type="EMBL" id="BARS01016451">
    <property type="protein sequence ID" value="GAF87360.1"/>
    <property type="molecule type" value="Genomic_DNA"/>
</dbReference>
<keyword evidence="1" id="KW-0472">Membrane</keyword>
<keyword evidence="1" id="KW-1133">Transmembrane helix</keyword>
<dbReference type="AlphaFoldDB" id="X0UFR7"/>